<dbReference type="InterPro" id="IPR044824">
    <property type="entry name" value="MAIN-like"/>
</dbReference>
<accession>A0A3L6RD51</accession>
<evidence type="ECO:0000313" key="3">
    <source>
        <dbReference type="Proteomes" id="UP000275267"/>
    </source>
</evidence>
<dbReference type="PANTHER" id="PTHR46033">
    <property type="entry name" value="PROTEIN MAIN-LIKE 2"/>
    <property type="match status" value="1"/>
</dbReference>
<evidence type="ECO:0000313" key="2">
    <source>
        <dbReference type="EMBL" id="RLN00161.1"/>
    </source>
</evidence>
<dbReference type="Pfam" id="PF10536">
    <property type="entry name" value="PMD"/>
    <property type="match status" value="1"/>
</dbReference>
<reference evidence="3" key="1">
    <citation type="journal article" date="2019" name="Nat. Commun.">
        <title>The genome of broomcorn millet.</title>
        <authorList>
            <person name="Zou C."/>
            <person name="Miki D."/>
            <person name="Li D."/>
            <person name="Tang Q."/>
            <person name="Xiao L."/>
            <person name="Rajput S."/>
            <person name="Deng P."/>
            <person name="Jia W."/>
            <person name="Huang R."/>
            <person name="Zhang M."/>
            <person name="Sun Y."/>
            <person name="Hu J."/>
            <person name="Fu X."/>
            <person name="Schnable P.S."/>
            <person name="Li F."/>
            <person name="Zhang H."/>
            <person name="Feng B."/>
            <person name="Zhu X."/>
            <person name="Liu R."/>
            <person name="Schnable J.C."/>
            <person name="Zhu J.-K."/>
            <person name="Zhang H."/>
        </authorList>
    </citation>
    <scope>NUCLEOTIDE SEQUENCE [LARGE SCALE GENOMIC DNA]</scope>
</reference>
<name>A0A3L6RD51_PANMI</name>
<organism evidence="2 3">
    <name type="scientific">Panicum miliaceum</name>
    <name type="common">Proso millet</name>
    <name type="synonym">Broomcorn millet</name>
    <dbReference type="NCBI Taxonomy" id="4540"/>
    <lineage>
        <taxon>Eukaryota</taxon>
        <taxon>Viridiplantae</taxon>
        <taxon>Streptophyta</taxon>
        <taxon>Embryophyta</taxon>
        <taxon>Tracheophyta</taxon>
        <taxon>Spermatophyta</taxon>
        <taxon>Magnoliopsida</taxon>
        <taxon>Liliopsida</taxon>
        <taxon>Poales</taxon>
        <taxon>Poaceae</taxon>
        <taxon>PACMAD clade</taxon>
        <taxon>Panicoideae</taxon>
        <taxon>Panicodae</taxon>
        <taxon>Paniceae</taxon>
        <taxon>Panicinae</taxon>
        <taxon>Panicum</taxon>
        <taxon>Panicum sect. Panicum</taxon>
    </lineage>
</organism>
<sequence length="162" mass="18066">MEKGGILKQGAYAMIWMSPKMKLLNDSLDQQHRAYAHVMEGNDSDPVLCAWAPIKLGQFNRSGFLGCSHGDTVDAPWIPDAQAIADSELDEIPKLSWGSAVLCWTYRGLCQACIRKKPNSNLTGMPLMVNLWSYERFQVGRPYIQPEQYTTKLYGGGHGSIN</sequence>
<comment type="caution">
    <text evidence="2">The sequence shown here is derived from an EMBL/GenBank/DDBJ whole genome shotgun (WGS) entry which is preliminary data.</text>
</comment>
<dbReference type="PANTHER" id="PTHR46033:SF82">
    <property type="entry name" value="AMINOTRANSFERASE-LIKE PLANT MOBILE DOMAIN-CONTAINING PROTEIN"/>
    <property type="match status" value="1"/>
</dbReference>
<dbReference type="STRING" id="4540.A0A3L6RD51"/>
<dbReference type="EMBL" id="PQIB02000009">
    <property type="protein sequence ID" value="RLN00161.1"/>
    <property type="molecule type" value="Genomic_DNA"/>
</dbReference>
<gene>
    <name evidence="2" type="ORF">C2845_PM06G26790</name>
</gene>
<protein>
    <recommendedName>
        <fullName evidence="1">Aminotransferase-like plant mobile domain-containing protein</fullName>
    </recommendedName>
</protein>
<feature type="domain" description="Aminotransferase-like plant mobile" evidence="1">
    <location>
        <begin position="87"/>
        <end position="146"/>
    </location>
</feature>
<dbReference type="GO" id="GO:0010073">
    <property type="term" value="P:meristem maintenance"/>
    <property type="evidence" value="ECO:0007669"/>
    <property type="project" value="InterPro"/>
</dbReference>
<dbReference type="AlphaFoldDB" id="A0A3L6RD51"/>
<evidence type="ECO:0000259" key="1">
    <source>
        <dbReference type="Pfam" id="PF10536"/>
    </source>
</evidence>
<dbReference type="InterPro" id="IPR019557">
    <property type="entry name" value="AminoTfrase-like_pln_mobile"/>
</dbReference>
<dbReference type="Proteomes" id="UP000275267">
    <property type="component" value="Unassembled WGS sequence"/>
</dbReference>
<keyword evidence="3" id="KW-1185">Reference proteome</keyword>
<proteinExistence type="predicted"/>
<dbReference type="OrthoDB" id="684301at2759"/>